<reference evidence="11 12" key="1">
    <citation type="journal article" date="2014" name="Nat. Genet.">
        <title>Whole-genome sequence of a flatfish provides insights into ZW sex chromosome evolution and adaptation to a benthic lifestyle.</title>
        <authorList>
            <person name="Chen S."/>
            <person name="Zhang G."/>
            <person name="Shao C."/>
            <person name="Huang Q."/>
            <person name="Liu G."/>
            <person name="Zhang P."/>
            <person name="Song W."/>
            <person name="An N."/>
            <person name="Chalopin D."/>
            <person name="Volff J.N."/>
            <person name="Hong Y."/>
            <person name="Li Q."/>
            <person name="Sha Z."/>
            <person name="Zhou H."/>
            <person name="Xie M."/>
            <person name="Yu Q."/>
            <person name="Liu Y."/>
            <person name="Xiang H."/>
            <person name="Wang N."/>
            <person name="Wu K."/>
            <person name="Yang C."/>
            <person name="Zhou Q."/>
            <person name="Liao X."/>
            <person name="Yang L."/>
            <person name="Hu Q."/>
            <person name="Zhang J."/>
            <person name="Meng L."/>
            <person name="Jin L."/>
            <person name="Tian Y."/>
            <person name="Lian J."/>
            <person name="Yang J."/>
            <person name="Miao G."/>
            <person name="Liu S."/>
            <person name="Liang Z."/>
            <person name="Yan F."/>
            <person name="Li Y."/>
            <person name="Sun B."/>
            <person name="Zhang H."/>
            <person name="Zhang J."/>
            <person name="Zhu Y."/>
            <person name="Du M."/>
            <person name="Zhao Y."/>
            <person name="Schartl M."/>
            <person name="Tang Q."/>
            <person name="Wang J."/>
        </authorList>
    </citation>
    <scope>NUCLEOTIDE SEQUENCE</scope>
</reference>
<evidence type="ECO:0000313" key="11">
    <source>
        <dbReference type="Ensembl" id="ENSCSEP00000008694.1"/>
    </source>
</evidence>
<keyword evidence="9 10" id="KW-0472">Membrane</keyword>
<evidence type="ECO:0000313" key="12">
    <source>
        <dbReference type="Proteomes" id="UP000265120"/>
    </source>
</evidence>
<dbReference type="GO" id="GO:0005886">
    <property type="term" value="C:plasma membrane"/>
    <property type="evidence" value="ECO:0007669"/>
    <property type="project" value="UniProtKB-SubCell"/>
</dbReference>
<evidence type="ECO:0000256" key="9">
    <source>
        <dbReference type="ARBA" id="ARBA00023136"/>
    </source>
</evidence>
<evidence type="ECO:0000256" key="2">
    <source>
        <dbReference type="ARBA" id="ARBA00004651"/>
    </source>
</evidence>
<dbReference type="InParanoid" id="A0A3P8V3K3"/>
<evidence type="ECO:0000256" key="8">
    <source>
        <dbReference type="ARBA" id="ARBA00022989"/>
    </source>
</evidence>
<feature type="transmembrane region" description="Helical" evidence="10">
    <location>
        <begin position="12"/>
        <end position="31"/>
    </location>
</feature>
<evidence type="ECO:0000256" key="5">
    <source>
        <dbReference type="ARBA" id="ARBA00022475"/>
    </source>
</evidence>
<dbReference type="InterPro" id="IPR004031">
    <property type="entry name" value="PMP22/EMP/MP20/Claudin"/>
</dbReference>
<evidence type="ECO:0000256" key="6">
    <source>
        <dbReference type="ARBA" id="ARBA00022692"/>
    </source>
</evidence>
<proteinExistence type="inferred from homology"/>
<evidence type="ECO:0000256" key="3">
    <source>
        <dbReference type="ARBA" id="ARBA00008295"/>
    </source>
</evidence>
<feature type="transmembrane region" description="Helical" evidence="10">
    <location>
        <begin position="93"/>
        <end position="113"/>
    </location>
</feature>
<keyword evidence="12" id="KW-1185">Reference proteome</keyword>
<dbReference type="PANTHER" id="PTHR12002">
    <property type="entry name" value="CLAUDIN"/>
    <property type="match status" value="1"/>
</dbReference>
<dbReference type="GO" id="GO:0005923">
    <property type="term" value="C:bicellular tight junction"/>
    <property type="evidence" value="ECO:0007669"/>
    <property type="project" value="UniProtKB-SubCell"/>
</dbReference>
<feature type="transmembrane region" description="Helical" evidence="10">
    <location>
        <begin position="125"/>
        <end position="150"/>
    </location>
</feature>
<protein>
    <recommendedName>
        <fullName evidence="13">Claudin 34</fullName>
    </recommendedName>
</protein>
<evidence type="ECO:0000256" key="10">
    <source>
        <dbReference type="SAM" id="Phobius"/>
    </source>
</evidence>
<sequence length="237" mass="25673">MTSFAHTAHPQLVALWLSCFGWTLTAMALGLDQWRVWLVSDRDIITSGMAWVGLWRACFHSHTVVSPGSGFTHCRSISLTEAFTPPEIVSGQILMVLSFVVGLLGNAGGIYALRNTYFGLEANTPVRLSFCAAGALCLLAAAISLIPLMWNLSSVVTNQTIAFPPEFQLPAAPQSQYVGYSISLGVVGTVLMFASGIIFCRYKSQSCPSLCVNVFMSLIRTFIGIFCSFHASPLCEM</sequence>
<evidence type="ECO:0008006" key="13">
    <source>
        <dbReference type="Google" id="ProtNLM"/>
    </source>
</evidence>
<keyword evidence="5" id="KW-1003">Cell membrane</keyword>
<comment type="similarity">
    <text evidence="3">Belongs to the claudin family.</text>
</comment>
<evidence type="ECO:0000256" key="1">
    <source>
        <dbReference type="ARBA" id="ARBA00004435"/>
    </source>
</evidence>
<keyword evidence="8 10" id="KW-1133">Transmembrane helix</keyword>
<dbReference type="Ensembl" id="ENSCSET00000008786.1">
    <property type="protein sequence ID" value="ENSCSEP00000008694.1"/>
    <property type="gene ID" value="ENSCSEG00000005550.1"/>
</dbReference>
<organism evidence="11 12">
    <name type="scientific">Cynoglossus semilaevis</name>
    <name type="common">Tongue sole</name>
    <dbReference type="NCBI Taxonomy" id="244447"/>
    <lineage>
        <taxon>Eukaryota</taxon>
        <taxon>Metazoa</taxon>
        <taxon>Chordata</taxon>
        <taxon>Craniata</taxon>
        <taxon>Vertebrata</taxon>
        <taxon>Euteleostomi</taxon>
        <taxon>Actinopterygii</taxon>
        <taxon>Neopterygii</taxon>
        <taxon>Teleostei</taxon>
        <taxon>Neoteleostei</taxon>
        <taxon>Acanthomorphata</taxon>
        <taxon>Carangaria</taxon>
        <taxon>Pleuronectiformes</taxon>
        <taxon>Pleuronectoidei</taxon>
        <taxon>Cynoglossidae</taxon>
        <taxon>Cynoglossinae</taxon>
        <taxon>Cynoglossus</taxon>
    </lineage>
</organism>
<feature type="transmembrane region" description="Helical" evidence="10">
    <location>
        <begin position="210"/>
        <end position="231"/>
    </location>
</feature>
<evidence type="ECO:0000256" key="7">
    <source>
        <dbReference type="ARBA" id="ARBA00022949"/>
    </source>
</evidence>
<keyword evidence="7" id="KW-0965">Cell junction</keyword>
<name>A0A3P8V3K3_CYNSE</name>
<dbReference type="Gene3D" id="1.20.140.150">
    <property type="match status" value="1"/>
</dbReference>
<keyword evidence="6 10" id="KW-0812">Transmembrane</keyword>
<dbReference type="InterPro" id="IPR006187">
    <property type="entry name" value="Claudin"/>
</dbReference>
<dbReference type="Proteomes" id="UP000265120">
    <property type="component" value="Chromosome 14"/>
</dbReference>
<reference evidence="11" key="2">
    <citation type="submission" date="2025-08" db="UniProtKB">
        <authorList>
            <consortium name="Ensembl"/>
        </authorList>
    </citation>
    <scope>IDENTIFICATION</scope>
</reference>
<accession>A0A3P8V3K3</accession>
<reference evidence="11" key="3">
    <citation type="submission" date="2025-09" db="UniProtKB">
        <authorList>
            <consortium name="Ensembl"/>
        </authorList>
    </citation>
    <scope>IDENTIFICATION</scope>
</reference>
<feature type="transmembrane region" description="Helical" evidence="10">
    <location>
        <begin position="177"/>
        <end position="198"/>
    </location>
</feature>
<comment type="subcellular location">
    <subcellularLocation>
        <location evidence="1">Cell junction</location>
        <location evidence="1">Tight junction</location>
    </subcellularLocation>
    <subcellularLocation>
        <location evidence="2">Cell membrane</location>
        <topology evidence="2">Multi-pass membrane protein</topology>
    </subcellularLocation>
</comment>
<evidence type="ECO:0000256" key="4">
    <source>
        <dbReference type="ARBA" id="ARBA00022427"/>
    </source>
</evidence>
<dbReference type="Pfam" id="PF13903">
    <property type="entry name" value="Claudin_2"/>
    <property type="match status" value="1"/>
</dbReference>
<dbReference type="OMA" id="IPVSWNF"/>
<dbReference type="GeneTree" id="ENSGT00390000005717"/>
<dbReference type="GO" id="GO:0005198">
    <property type="term" value="F:structural molecule activity"/>
    <property type="evidence" value="ECO:0007669"/>
    <property type="project" value="InterPro"/>
</dbReference>
<dbReference type="AlphaFoldDB" id="A0A3P8V3K3"/>
<keyword evidence="4" id="KW-0796">Tight junction</keyword>